<accession>A0A5J5F933</accession>
<feature type="repeat" description="Pumilio" evidence="3">
    <location>
        <begin position="511"/>
        <end position="546"/>
    </location>
</feature>
<reference evidence="6 7" key="1">
    <citation type="submission" date="2019-09" db="EMBL/GenBank/DDBJ databases">
        <title>Draft genome of the ectomycorrhizal ascomycete Sphaerosporella brunnea.</title>
        <authorList>
            <consortium name="DOE Joint Genome Institute"/>
            <person name="Benucci G.M."/>
            <person name="Marozzi G."/>
            <person name="Antonielli L."/>
            <person name="Sanchez S."/>
            <person name="Marco P."/>
            <person name="Wang X."/>
            <person name="Falini L.B."/>
            <person name="Barry K."/>
            <person name="Haridas S."/>
            <person name="Lipzen A."/>
            <person name="Labutti K."/>
            <person name="Grigoriev I.V."/>
            <person name="Murat C."/>
            <person name="Martin F."/>
            <person name="Albertini E."/>
            <person name="Donnini D."/>
            <person name="Bonito G."/>
        </authorList>
    </citation>
    <scope>NUCLEOTIDE SEQUENCE [LARGE SCALE GENOMIC DNA]</scope>
    <source>
        <strain evidence="6 7">Sb_GMNB300</strain>
    </source>
</reference>
<dbReference type="PANTHER" id="PTHR12537:SF48">
    <property type="entry name" value="MEIOTIC COILED-COIL PROTEIN 2"/>
    <property type="match status" value="1"/>
</dbReference>
<comment type="function">
    <text evidence="2">RNA-binding nucleolar protein required for pre-rRNA processing. Involved in production of 18S rRNA and assembly of small ribosomal subunit.</text>
</comment>
<dbReference type="Pfam" id="PF00806">
    <property type="entry name" value="PUF"/>
    <property type="match status" value="8"/>
</dbReference>
<evidence type="ECO:0000256" key="2">
    <source>
        <dbReference type="ARBA" id="ARBA00024893"/>
    </source>
</evidence>
<evidence type="ECO:0000256" key="3">
    <source>
        <dbReference type="PROSITE-ProRule" id="PRU00317"/>
    </source>
</evidence>
<evidence type="ECO:0000256" key="4">
    <source>
        <dbReference type="SAM" id="MobiDB-lite"/>
    </source>
</evidence>
<dbReference type="PANTHER" id="PTHR12537">
    <property type="entry name" value="RNA BINDING PROTEIN PUMILIO-RELATED"/>
    <property type="match status" value="1"/>
</dbReference>
<comment type="caution">
    <text evidence="6">The sequence shown here is derived from an EMBL/GenBank/DDBJ whole genome shotgun (WGS) entry which is preliminary data.</text>
</comment>
<dbReference type="InterPro" id="IPR001313">
    <property type="entry name" value="Pumilio_RNA-bd_rpt"/>
</dbReference>
<feature type="compositionally biased region" description="Polar residues" evidence="4">
    <location>
        <begin position="32"/>
        <end position="41"/>
    </location>
</feature>
<dbReference type="PROSITE" id="PS50303">
    <property type="entry name" value="PUM_HD"/>
    <property type="match status" value="1"/>
</dbReference>
<feature type="region of interest" description="Disordered" evidence="4">
    <location>
        <begin position="115"/>
        <end position="152"/>
    </location>
</feature>
<dbReference type="InterPro" id="IPR033712">
    <property type="entry name" value="Pumilio_RNA-bd"/>
</dbReference>
<feature type="repeat" description="Pumilio" evidence="3">
    <location>
        <begin position="659"/>
        <end position="694"/>
    </location>
</feature>
<evidence type="ECO:0000256" key="1">
    <source>
        <dbReference type="ARBA" id="ARBA00022737"/>
    </source>
</evidence>
<sequence>MSIEADHRTVDLEPPRYIVREDSPDGSLNMKPGNNQSAGEVNTTDGAGIEEFVPLMTSKMGNIGHVVVRLPSREDENFINKQNSSNQPDFRDLMAKLQEQQRLIEQQREALEKKERELSKVKFEPPSGRNSYNASPTHVAAGSTGGTMRSMSPNTRYQPGYTVQDQKEVNRLQSELMAAKSQINVMSEELAQTRITKHTLDQAMSQSGDDHAGLEDISEHTIASLQTKFAQMSRPGAERADTWPTATYDESSSSSLEYREPHSISAGPFGGAGIWGSSAKTSLPQLAPMPAISPTDMQFPGQQVRRGSAMESSEIYGAGNRVWNSQGHRSFASQSLAGPPSLSDPRYFNGRRASYNPGAMPFTTSVDRLSPSAPFNPSPIGTPLATPTGNDFNAVAAASMWGSNVQAQGPTQQGQTYVSTIEPLNYRRLLERSVNCNWKYIVDKIVCNNDQQASIFLQQKLKIGTADQKHAIVDAIVAQAYQLMINRFGNFLVQRCFEHGTPDQIQGIANAIRGNTVALSMDAFGCHVIQKAFDCVPEEFKATMVSELLRRIPETVIHRYACHVWQKLFELRWTGNPPQIMKYVNEALRGMWHEVALGETGSLVVQNIFENCLENDKRPCITEVLEYIDLIARGQFGNWCIQHICEHGAPHDRSRAIDTVIQNAPEYSMDQYASKVVEKCLKVGGNEFLDRYLDRVCEGRPDRPRIPLIDIASDQYGNYLVQWILQHASMQHREQVASHIRKHMVSLRGSKFGSRVGMLCCNPIYNRQVQGPPSPTSRFNRFGFR</sequence>
<feature type="repeat" description="Pumilio" evidence="3">
    <location>
        <begin position="475"/>
        <end position="510"/>
    </location>
</feature>
<keyword evidence="1" id="KW-0677">Repeat</keyword>
<evidence type="ECO:0000313" key="6">
    <source>
        <dbReference type="EMBL" id="KAA8913214.1"/>
    </source>
</evidence>
<dbReference type="InterPro" id="IPR016024">
    <property type="entry name" value="ARM-type_fold"/>
</dbReference>
<dbReference type="SUPFAM" id="SSF48371">
    <property type="entry name" value="ARM repeat"/>
    <property type="match status" value="1"/>
</dbReference>
<protein>
    <submittedName>
        <fullName evidence="6">Armadillo-type protein</fullName>
    </submittedName>
</protein>
<name>A0A5J5F933_9PEZI</name>
<keyword evidence="7" id="KW-1185">Reference proteome</keyword>
<feature type="domain" description="PUM-HD" evidence="5">
    <location>
        <begin position="412"/>
        <end position="764"/>
    </location>
</feature>
<dbReference type="InterPro" id="IPR011989">
    <property type="entry name" value="ARM-like"/>
</dbReference>
<dbReference type="Proteomes" id="UP000326924">
    <property type="component" value="Unassembled WGS sequence"/>
</dbReference>
<proteinExistence type="predicted"/>
<gene>
    <name evidence="6" type="ORF">FN846DRAFT_152956</name>
</gene>
<dbReference type="InterPro" id="IPR033133">
    <property type="entry name" value="PUM-HD"/>
</dbReference>
<dbReference type="AlphaFoldDB" id="A0A5J5F933"/>
<dbReference type="InParanoid" id="A0A5J5F933"/>
<evidence type="ECO:0000313" key="7">
    <source>
        <dbReference type="Proteomes" id="UP000326924"/>
    </source>
</evidence>
<dbReference type="EMBL" id="VXIS01000016">
    <property type="protein sequence ID" value="KAA8913214.1"/>
    <property type="molecule type" value="Genomic_DNA"/>
</dbReference>
<dbReference type="GO" id="GO:0005737">
    <property type="term" value="C:cytoplasm"/>
    <property type="evidence" value="ECO:0007669"/>
    <property type="project" value="TreeGrafter"/>
</dbReference>
<feature type="region of interest" description="Disordered" evidence="4">
    <location>
        <begin position="1"/>
        <end position="41"/>
    </location>
</feature>
<feature type="compositionally biased region" description="Basic and acidic residues" evidence="4">
    <location>
        <begin position="1"/>
        <end position="23"/>
    </location>
</feature>
<dbReference type="SMART" id="SM00025">
    <property type="entry name" value="Pumilio"/>
    <property type="match status" value="8"/>
</dbReference>
<organism evidence="6 7">
    <name type="scientific">Sphaerosporella brunnea</name>
    <dbReference type="NCBI Taxonomy" id="1250544"/>
    <lineage>
        <taxon>Eukaryota</taxon>
        <taxon>Fungi</taxon>
        <taxon>Dikarya</taxon>
        <taxon>Ascomycota</taxon>
        <taxon>Pezizomycotina</taxon>
        <taxon>Pezizomycetes</taxon>
        <taxon>Pezizales</taxon>
        <taxon>Pyronemataceae</taxon>
        <taxon>Sphaerosporella</taxon>
    </lineage>
</organism>
<dbReference type="GO" id="GO:0003730">
    <property type="term" value="F:mRNA 3'-UTR binding"/>
    <property type="evidence" value="ECO:0007669"/>
    <property type="project" value="TreeGrafter"/>
</dbReference>
<feature type="repeat" description="Pumilio" evidence="3">
    <location>
        <begin position="703"/>
        <end position="738"/>
    </location>
</feature>
<dbReference type="GO" id="GO:0010608">
    <property type="term" value="P:post-transcriptional regulation of gene expression"/>
    <property type="evidence" value="ECO:0007669"/>
    <property type="project" value="TreeGrafter"/>
</dbReference>
<evidence type="ECO:0000259" key="5">
    <source>
        <dbReference type="PROSITE" id="PS50303"/>
    </source>
</evidence>
<dbReference type="OrthoDB" id="668540at2759"/>
<dbReference type="PROSITE" id="PS50302">
    <property type="entry name" value="PUM"/>
    <property type="match status" value="4"/>
</dbReference>
<dbReference type="Gene3D" id="1.25.10.10">
    <property type="entry name" value="Leucine-rich Repeat Variant"/>
    <property type="match status" value="1"/>
</dbReference>
<dbReference type="CDD" id="cd07920">
    <property type="entry name" value="Pumilio"/>
    <property type="match status" value="1"/>
</dbReference>